<gene>
    <name evidence="1" type="ORF">R1flu_020787</name>
</gene>
<reference evidence="1 2" key="1">
    <citation type="submission" date="2024-09" db="EMBL/GenBank/DDBJ databases">
        <title>Chromosome-scale assembly of Riccia fluitans.</title>
        <authorList>
            <person name="Paukszto L."/>
            <person name="Sawicki J."/>
            <person name="Karawczyk K."/>
            <person name="Piernik-Szablinska J."/>
            <person name="Szczecinska M."/>
            <person name="Mazdziarz M."/>
        </authorList>
    </citation>
    <scope>NUCLEOTIDE SEQUENCE [LARGE SCALE GENOMIC DNA]</scope>
    <source>
        <strain evidence="1">Rf_01</strain>
        <tissue evidence="1">Aerial parts of the thallus</tissue>
    </source>
</reference>
<keyword evidence="2" id="KW-1185">Reference proteome</keyword>
<proteinExistence type="predicted"/>
<evidence type="ECO:0008006" key="3">
    <source>
        <dbReference type="Google" id="ProtNLM"/>
    </source>
</evidence>
<comment type="caution">
    <text evidence="1">The sequence shown here is derived from an EMBL/GenBank/DDBJ whole genome shotgun (WGS) entry which is preliminary data.</text>
</comment>
<name>A0ABD1ZQY2_9MARC</name>
<protein>
    <recommendedName>
        <fullName evidence="3">Transposase</fullName>
    </recommendedName>
</protein>
<accession>A0ABD1ZQY2</accession>
<dbReference type="Proteomes" id="UP001605036">
    <property type="component" value="Unassembled WGS sequence"/>
</dbReference>
<organism evidence="1 2">
    <name type="scientific">Riccia fluitans</name>
    <dbReference type="NCBI Taxonomy" id="41844"/>
    <lineage>
        <taxon>Eukaryota</taxon>
        <taxon>Viridiplantae</taxon>
        <taxon>Streptophyta</taxon>
        <taxon>Embryophyta</taxon>
        <taxon>Marchantiophyta</taxon>
        <taxon>Marchantiopsida</taxon>
        <taxon>Marchantiidae</taxon>
        <taxon>Marchantiales</taxon>
        <taxon>Ricciaceae</taxon>
        <taxon>Riccia</taxon>
    </lineage>
</organism>
<sequence>MYRQYKHANQESQGAIEQWHDRVEANFWCTAELKLQGCLRNLIVGRLVLSAIQKAQLIPNSHVMSVADKDGKKSAWVTCQTHPMRFHEVIGWDTNHHSHHALVDTPSKGTYVNTSSTKNYGLQGRR</sequence>
<dbReference type="EMBL" id="JBHFFA010000001">
    <property type="protein sequence ID" value="KAL2652659.1"/>
    <property type="molecule type" value="Genomic_DNA"/>
</dbReference>
<dbReference type="AlphaFoldDB" id="A0ABD1ZQY2"/>
<evidence type="ECO:0000313" key="2">
    <source>
        <dbReference type="Proteomes" id="UP001605036"/>
    </source>
</evidence>
<evidence type="ECO:0000313" key="1">
    <source>
        <dbReference type="EMBL" id="KAL2652659.1"/>
    </source>
</evidence>